<feature type="non-terminal residue" evidence="3">
    <location>
        <position position="1"/>
    </location>
</feature>
<keyword evidence="4" id="KW-1185">Reference proteome</keyword>
<dbReference type="Gene3D" id="2.60.120.920">
    <property type="match status" value="1"/>
</dbReference>
<comment type="caution">
    <text evidence="3">The sequence shown here is derived from an EMBL/GenBank/DDBJ whole genome shotgun (WGS) entry which is preliminary data.</text>
</comment>
<gene>
    <name evidence="3" type="ORF">PMAYCL1PPCAC_10368</name>
</gene>
<dbReference type="PANTHER" id="PTHR12429">
    <property type="entry name" value="NEURALIZED"/>
    <property type="match status" value="1"/>
</dbReference>
<dbReference type="AlphaFoldDB" id="A0AAN5C7C0"/>
<evidence type="ECO:0000313" key="3">
    <source>
        <dbReference type="EMBL" id="GMR40173.1"/>
    </source>
</evidence>
<organism evidence="3 4">
    <name type="scientific">Pristionchus mayeri</name>
    <dbReference type="NCBI Taxonomy" id="1317129"/>
    <lineage>
        <taxon>Eukaryota</taxon>
        <taxon>Metazoa</taxon>
        <taxon>Ecdysozoa</taxon>
        <taxon>Nematoda</taxon>
        <taxon>Chromadorea</taxon>
        <taxon>Rhabditida</taxon>
        <taxon>Rhabditina</taxon>
        <taxon>Diplogasteromorpha</taxon>
        <taxon>Diplogasteroidea</taxon>
        <taxon>Neodiplogasteridae</taxon>
        <taxon>Pristionchus</taxon>
    </lineage>
</organism>
<evidence type="ECO:0000313" key="4">
    <source>
        <dbReference type="Proteomes" id="UP001328107"/>
    </source>
</evidence>
<dbReference type="Proteomes" id="UP001328107">
    <property type="component" value="Unassembled WGS sequence"/>
</dbReference>
<dbReference type="PANTHER" id="PTHR12429:SF6">
    <property type="entry name" value="PROTEIN NEURALIZED"/>
    <property type="match status" value="1"/>
</dbReference>
<dbReference type="EMBL" id="BTRK01000003">
    <property type="protein sequence ID" value="GMR40173.1"/>
    <property type="molecule type" value="Genomic_DNA"/>
</dbReference>
<dbReference type="Pfam" id="PF07177">
    <property type="entry name" value="Neuralized"/>
    <property type="match status" value="1"/>
</dbReference>
<name>A0AAN5C7C0_9BILA</name>
<dbReference type="InterPro" id="IPR037962">
    <property type="entry name" value="Neuralized"/>
</dbReference>
<dbReference type="InterPro" id="IPR006573">
    <property type="entry name" value="NHR_dom"/>
</dbReference>
<proteinExistence type="predicted"/>
<dbReference type="SMART" id="SM00588">
    <property type="entry name" value="NEUZ"/>
    <property type="match status" value="1"/>
</dbReference>
<feature type="compositionally biased region" description="Low complexity" evidence="1">
    <location>
        <begin position="228"/>
        <end position="240"/>
    </location>
</feature>
<feature type="region of interest" description="Disordered" evidence="1">
    <location>
        <begin position="195"/>
        <end position="217"/>
    </location>
</feature>
<protein>
    <recommendedName>
        <fullName evidence="2">NHR domain-containing protein</fullName>
    </recommendedName>
</protein>
<sequence length="247" mass="26962">FPAIAQTEDLMDTVQEVAVTKPRLKFHRNHGTSVQVFTELHGHVAARINSFCDALCFSDRPISIGESVGFFLVDLSIDSPSTGKLRVGVTYVAPARIESMKLFDLAQEGFSEDVMSSRDFRIAPIPNWDAEFGDRVGFSVSRSGDVHYSINYEYKGILLSGLRTDSEPWAVIDVSGIAKTIEFDVTPLVTLSANTTRSNQAHGSREVKNTNPASSIPALNDKVVNMESQSNLTSSTNSSSITRARAT</sequence>
<evidence type="ECO:0000259" key="2">
    <source>
        <dbReference type="PROSITE" id="PS51065"/>
    </source>
</evidence>
<dbReference type="GO" id="GO:0061630">
    <property type="term" value="F:ubiquitin protein ligase activity"/>
    <property type="evidence" value="ECO:0007669"/>
    <property type="project" value="TreeGrafter"/>
</dbReference>
<dbReference type="InterPro" id="IPR043136">
    <property type="entry name" value="B30.2/SPRY_sf"/>
</dbReference>
<feature type="region of interest" description="Disordered" evidence="1">
    <location>
        <begin position="228"/>
        <end position="247"/>
    </location>
</feature>
<reference evidence="4" key="1">
    <citation type="submission" date="2022-10" db="EMBL/GenBank/DDBJ databases">
        <title>Genome assembly of Pristionchus species.</title>
        <authorList>
            <person name="Yoshida K."/>
            <person name="Sommer R.J."/>
        </authorList>
    </citation>
    <scope>NUCLEOTIDE SEQUENCE [LARGE SCALE GENOMIC DNA]</scope>
    <source>
        <strain evidence="4">RS5460</strain>
    </source>
</reference>
<evidence type="ECO:0000256" key="1">
    <source>
        <dbReference type="SAM" id="MobiDB-lite"/>
    </source>
</evidence>
<accession>A0AAN5C7C0</accession>
<dbReference type="PROSITE" id="PS51065">
    <property type="entry name" value="NHR"/>
    <property type="match status" value="1"/>
</dbReference>
<feature type="domain" description="NHR" evidence="2">
    <location>
        <begin position="23"/>
        <end position="186"/>
    </location>
</feature>